<evidence type="ECO:0000313" key="3">
    <source>
        <dbReference type="Proteomes" id="UP001642484"/>
    </source>
</evidence>
<dbReference type="EMBL" id="CAXAMN010025694">
    <property type="protein sequence ID" value="CAK9097084.1"/>
    <property type="molecule type" value="Genomic_DNA"/>
</dbReference>
<evidence type="ECO:0000256" key="1">
    <source>
        <dbReference type="SAM" id="MobiDB-lite"/>
    </source>
</evidence>
<comment type="caution">
    <text evidence="2">The sequence shown here is derived from an EMBL/GenBank/DDBJ whole genome shotgun (WGS) entry which is preliminary data.</text>
</comment>
<feature type="compositionally biased region" description="Low complexity" evidence="1">
    <location>
        <begin position="103"/>
        <end position="115"/>
    </location>
</feature>
<keyword evidence="3" id="KW-1185">Reference proteome</keyword>
<name>A0ABP0RA99_9DINO</name>
<reference evidence="2 3" key="1">
    <citation type="submission" date="2024-02" db="EMBL/GenBank/DDBJ databases">
        <authorList>
            <person name="Chen Y."/>
            <person name="Shah S."/>
            <person name="Dougan E. K."/>
            <person name="Thang M."/>
            <person name="Chan C."/>
        </authorList>
    </citation>
    <scope>NUCLEOTIDE SEQUENCE [LARGE SCALE GENOMIC DNA]</scope>
</reference>
<evidence type="ECO:0000313" key="2">
    <source>
        <dbReference type="EMBL" id="CAK9097084.1"/>
    </source>
</evidence>
<protein>
    <submittedName>
        <fullName evidence="2">Uncharacterized protein</fullName>
    </submittedName>
</protein>
<feature type="region of interest" description="Disordered" evidence="1">
    <location>
        <begin position="1"/>
        <end position="160"/>
    </location>
</feature>
<feature type="compositionally biased region" description="Basic and acidic residues" evidence="1">
    <location>
        <begin position="43"/>
        <end position="52"/>
    </location>
</feature>
<proteinExistence type="predicted"/>
<organism evidence="2 3">
    <name type="scientific">Durusdinium trenchii</name>
    <dbReference type="NCBI Taxonomy" id="1381693"/>
    <lineage>
        <taxon>Eukaryota</taxon>
        <taxon>Sar</taxon>
        <taxon>Alveolata</taxon>
        <taxon>Dinophyceae</taxon>
        <taxon>Suessiales</taxon>
        <taxon>Symbiodiniaceae</taxon>
        <taxon>Durusdinium</taxon>
    </lineage>
</organism>
<dbReference type="Proteomes" id="UP001642484">
    <property type="component" value="Unassembled WGS sequence"/>
</dbReference>
<accession>A0ABP0RA99</accession>
<gene>
    <name evidence="2" type="ORF">CCMP2556_LOCUS46116</name>
</gene>
<sequence length="160" mass="17013">MEDIEDMDETMPIWALRAPPPTAQGEDPDNLTIASLRTPPPAQREDVEHIDDNMPVWALQRARKAPPPAAQHGPKDPDNLPIASLRAPPPAAAQRKERPQDISSSSSTSSSSSSTAGGPRRCLSLSPPCRTGLETPGISSSRSRKGIPFAGSIYSGKKAT</sequence>